<evidence type="ECO:0000256" key="9">
    <source>
        <dbReference type="RuleBase" id="RU367082"/>
    </source>
</evidence>
<evidence type="ECO:0000256" key="3">
    <source>
        <dbReference type="ARBA" id="ARBA00011245"/>
    </source>
</evidence>
<dbReference type="RefSeq" id="XP_014663011.1">
    <property type="nucleotide sequence ID" value="XM_014807525.1"/>
</dbReference>
<gene>
    <name evidence="12 13" type="primary">LOC106805790</name>
</gene>
<dbReference type="Pfam" id="PF09764">
    <property type="entry name" value="Nt_Gln_amidase"/>
    <property type="match status" value="1"/>
</dbReference>
<dbReference type="PANTHER" id="PTHR13035">
    <property type="entry name" value="PROTEIN N-TERMINAL GLUTAMINE AMIDOHYDROLASE"/>
    <property type="match status" value="1"/>
</dbReference>
<reference evidence="12 13" key="1">
    <citation type="submission" date="2025-05" db="UniProtKB">
        <authorList>
            <consortium name="RefSeq"/>
        </authorList>
    </citation>
    <scope>IDENTIFICATION</scope>
</reference>
<evidence type="ECO:0000313" key="12">
    <source>
        <dbReference type="RefSeq" id="XP_014663010.1"/>
    </source>
</evidence>
<dbReference type="PANTHER" id="PTHR13035:SF0">
    <property type="entry name" value="PROTEIN N-TERMINAL GLUTAMINE AMIDOHYDROLASE"/>
    <property type="match status" value="1"/>
</dbReference>
<evidence type="ECO:0000313" key="11">
    <source>
        <dbReference type="Proteomes" id="UP000695022"/>
    </source>
</evidence>
<feature type="domain" description="Protein N-terminal glutamine amidohydrolase alpha beta roll" evidence="10">
    <location>
        <begin position="16"/>
        <end position="192"/>
    </location>
</feature>
<dbReference type="InterPro" id="IPR023128">
    <property type="entry name" value="Prot_N_Gln_amidohydro_ab_roll"/>
</dbReference>
<evidence type="ECO:0000313" key="13">
    <source>
        <dbReference type="RefSeq" id="XP_014663011.1"/>
    </source>
</evidence>
<sequence>MSREISFLPEKSSCVYTQCYCEENVWKMCECVKLHQPDQLDRCHAVFISNTNKTVPLWMQVAASNPTKPVVWDYHVIFVYKDCVGCLVYDLDTVLPFPYTFRKYASQTFRSDLILLPDYHRLFRVVPARVYLEQFASDRSHMLASGEYQMEPPDYPCIQTTECSNNLADFISMKEDEGCGEVMNLVQFLHTFSLPHR</sequence>
<dbReference type="RefSeq" id="XP_014663010.1">
    <property type="nucleotide sequence ID" value="XM_014807524.1"/>
</dbReference>
<evidence type="ECO:0000256" key="6">
    <source>
        <dbReference type="ARBA" id="ARBA00022801"/>
    </source>
</evidence>
<evidence type="ECO:0000256" key="5">
    <source>
        <dbReference type="ARBA" id="ARBA00021247"/>
    </source>
</evidence>
<proteinExistence type="inferred from homology"/>
<evidence type="ECO:0000256" key="8">
    <source>
        <dbReference type="ARBA" id="ARBA00048768"/>
    </source>
</evidence>
<protein>
    <recommendedName>
        <fullName evidence="5 9">Protein N-terminal glutamine amidohydrolase</fullName>
        <ecNumber evidence="4 9">3.5.1.122</ecNumber>
    </recommendedName>
    <alternativeName>
        <fullName evidence="7 9">Protein NH2-terminal glutamine deamidase</fullName>
    </alternativeName>
</protein>
<evidence type="ECO:0000256" key="1">
    <source>
        <dbReference type="ARBA" id="ARBA00003923"/>
    </source>
</evidence>
<dbReference type="Gene3D" id="3.10.620.10">
    <property type="entry name" value="Protein N-terminal glutamine amidohydrolase, alpha beta roll"/>
    <property type="match status" value="1"/>
</dbReference>
<accession>A0ABM1DST9</accession>
<comment type="function">
    <text evidence="1 9">Mediates the side-chain deamidation of N-terminal glutamine residues to glutamate, an important step in N-end rule pathway of protein degradation. Conversion of the resulting N-terminal glutamine to glutamate renders the protein susceptible to arginylation, polyubiquitination and degradation as specified by the N-end rule. Does not act on substrates with internal or C-terminal glutamine and does not act on non-glutamine residues in any position.</text>
</comment>
<comment type="subunit">
    <text evidence="3 9">Monomer.</text>
</comment>
<comment type="similarity">
    <text evidence="2 9">Belongs to the NTAQ1 family.</text>
</comment>
<comment type="catalytic activity">
    <reaction evidence="8 9">
        <text>N-terminal L-glutaminyl-[protein] + H2O = N-terminal L-glutamyl-[protein] + NH4(+)</text>
        <dbReference type="Rhea" id="RHEA:50680"/>
        <dbReference type="Rhea" id="RHEA-COMP:12668"/>
        <dbReference type="Rhea" id="RHEA-COMP:12777"/>
        <dbReference type="ChEBI" id="CHEBI:15377"/>
        <dbReference type="ChEBI" id="CHEBI:28938"/>
        <dbReference type="ChEBI" id="CHEBI:64721"/>
        <dbReference type="ChEBI" id="CHEBI:64722"/>
        <dbReference type="EC" id="3.5.1.122"/>
    </reaction>
</comment>
<evidence type="ECO:0000259" key="10">
    <source>
        <dbReference type="Pfam" id="PF09764"/>
    </source>
</evidence>
<dbReference type="Proteomes" id="UP000695022">
    <property type="component" value="Unplaced"/>
</dbReference>
<name>A0ABM1DST9_PRICU</name>
<evidence type="ECO:0000256" key="4">
    <source>
        <dbReference type="ARBA" id="ARBA00012718"/>
    </source>
</evidence>
<dbReference type="InterPro" id="IPR039733">
    <property type="entry name" value="NTAQ1"/>
</dbReference>
<dbReference type="EC" id="3.5.1.122" evidence="4 9"/>
<keyword evidence="6 9" id="KW-0378">Hydrolase</keyword>
<keyword evidence="11" id="KW-1185">Reference proteome</keyword>
<evidence type="ECO:0000256" key="2">
    <source>
        <dbReference type="ARBA" id="ARBA00008985"/>
    </source>
</evidence>
<organism evidence="11 12">
    <name type="scientific">Priapulus caudatus</name>
    <name type="common">Priapulid worm</name>
    <dbReference type="NCBI Taxonomy" id="37621"/>
    <lineage>
        <taxon>Eukaryota</taxon>
        <taxon>Metazoa</taxon>
        <taxon>Ecdysozoa</taxon>
        <taxon>Scalidophora</taxon>
        <taxon>Priapulida</taxon>
        <taxon>Priapulimorpha</taxon>
        <taxon>Priapulimorphida</taxon>
        <taxon>Priapulidae</taxon>
        <taxon>Priapulus</taxon>
    </lineage>
</organism>
<dbReference type="GeneID" id="106805790"/>
<dbReference type="InterPro" id="IPR037132">
    <property type="entry name" value="N_Gln_amidohydro_ab_roll_sf"/>
</dbReference>
<evidence type="ECO:0000256" key="7">
    <source>
        <dbReference type="ARBA" id="ARBA00029677"/>
    </source>
</evidence>